<dbReference type="InterPro" id="IPR016039">
    <property type="entry name" value="Thiolase-like"/>
</dbReference>
<evidence type="ECO:0000259" key="5">
    <source>
        <dbReference type="PROSITE" id="PS52004"/>
    </source>
</evidence>
<dbReference type="Pfam" id="PF00109">
    <property type="entry name" value="ketoacyl-synt"/>
    <property type="match status" value="1"/>
</dbReference>
<dbReference type="SMART" id="SM00825">
    <property type="entry name" value="PKS_KS"/>
    <property type="match status" value="1"/>
</dbReference>
<dbReference type="InterPro" id="IPR020841">
    <property type="entry name" value="PKS_Beta-ketoAc_synthase_dom"/>
</dbReference>
<protein>
    <submittedName>
        <fullName evidence="6">Beta-ketoacyl-[acyl-carrier-protein] synthase family protein</fullName>
    </submittedName>
</protein>
<dbReference type="Pfam" id="PF02801">
    <property type="entry name" value="Ketoacyl-synt_C"/>
    <property type="match status" value="1"/>
</dbReference>
<comment type="pathway">
    <text evidence="1">Lipid metabolism; fatty acid biosynthesis.</text>
</comment>
<keyword evidence="3 4" id="KW-0808">Transferase</keyword>
<dbReference type="Gene3D" id="3.40.47.10">
    <property type="match status" value="2"/>
</dbReference>
<evidence type="ECO:0000256" key="3">
    <source>
        <dbReference type="ARBA" id="ARBA00022679"/>
    </source>
</evidence>
<name>A0ABN1DKQ4_9GAMM</name>
<dbReference type="SUPFAM" id="SSF53901">
    <property type="entry name" value="Thiolase-like"/>
    <property type="match status" value="2"/>
</dbReference>
<dbReference type="InterPro" id="IPR014030">
    <property type="entry name" value="Ketoacyl_synth_N"/>
</dbReference>
<gene>
    <name evidence="6" type="ORF">GCM10009098_11900</name>
</gene>
<dbReference type="InterPro" id="IPR000794">
    <property type="entry name" value="Beta-ketoacyl_synthase"/>
</dbReference>
<sequence length="394" mass="41580">MTPTTLTALGICCALGQSKQQVWQNAISASRAGMQWRSDLLQSGEAIVVGQVAGQLPDLSAWPAQFQSRNNQLAALAYQQIAAEVAALRQQMGSDRIAVIIGSSTSGIAEGEQAMQHYVQQQRFPAGFHYQMQEMIAPAEFIAQLANVSGPCYAISTACSSSARALMSARNLILADMADAVIVGGVDSLCRLTLNGFKALESVSAGFCQPFSVNRDGINIGEGAALFVMQKHQPGIALLGAAASSDAHHMSAPHPQGRGAVDAILRACEDAAIKPAQLDYINLHGTATPLNDSMESQALVQLALTQVAASSSKAMTGHTLGAAGAIEAALCWLTLSPYNSDNHLIPHCWDEQQDPDLPALQLVQPKQRHKVTHCLSNSFAFGGNNVALILGKTL</sequence>
<evidence type="ECO:0000256" key="2">
    <source>
        <dbReference type="ARBA" id="ARBA00008467"/>
    </source>
</evidence>
<dbReference type="PANTHER" id="PTHR11712">
    <property type="entry name" value="POLYKETIDE SYNTHASE-RELATED"/>
    <property type="match status" value="1"/>
</dbReference>
<dbReference type="Proteomes" id="UP001501169">
    <property type="component" value="Unassembled WGS sequence"/>
</dbReference>
<evidence type="ECO:0000313" key="6">
    <source>
        <dbReference type="EMBL" id="GAA0545934.1"/>
    </source>
</evidence>
<dbReference type="InterPro" id="IPR018201">
    <property type="entry name" value="Ketoacyl_synth_AS"/>
</dbReference>
<dbReference type="PANTHER" id="PTHR11712:SF320">
    <property type="entry name" value="BETA-KETOACYL SYNTHASE"/>
    <property type="match status" value="1"/>
</dbReference>
<evidence type="ECO:0000256" key="4">
    <source>
        <dbReference type="RuleBase" id="RU003694"/>
    </source>
</evidence>
<evidence type="ECO:0000256" key="1">
    <source>
        <dbReference type="ARBA" id="ARBA00005194"/>
    </source>
</evidence>
<dbReference type="CDD" id="cd00834">
    <property type="entry name" value="KAS_I_II"/>
    <property type="match status" value="1"/>
</dbReference>
<organism evidence="6 7">
    <name type="scientific">Rheinheimera aquimaris</name>
    <dbReference type="NCBI Taxonomy" id="412437"/>
    <lineage>
        <taxon>Bacteria</taxon>
        <taxon>Pseudomonadati</taxon>
        <taxon>Pseudomonadota</taxon>
        <taxon>Gammaproteobacteria</taxon>
        <taxon>Chromatiales</taxon>
        <taxon>Chromatiaceae</taxon>
        <taxon>Rheinheimera</taxon>
    </lineage>
</organism>
<dbReference type="PROSITE" id="PS52004">
    <property type="entry name" value="KS3_2"/>
    <property type="match status" value="1"/>
</dbReference>
<accession>A0ABN1DKQ4</accession>
<keyword evidence="7" id="KW-1185">Reference proteome</keyword>
<dbReference type="PROSITE" id="PS00606">
    <property type="entry name" value="KS3_1"/>
    <property type="match status" value="1"/>
</dbReference>
<dbReference type="NCBIfam" id="NF006618">
    <property type="entry name" value="PRK09185.1"/>
    <property type="match status" value="1"/>
</dbReference>
<comment type="caution">
    <text evidence="6">The sequence shown here is derived from an EMBL/GenBank/DDBJ whole genome shotgun (WGS) entry which is preliminary data.</text>
</comment>
<dbReference type="InterPro" id="IPR014031">
    <property type="entry name" value="Ketoacyl_synth_C"/>
</dbReference>
<comment type="similarity">
    <text evidence="2 4">Belongs to the thiolase-like superfamily. Beta-ketoacyl-ACP synthases family.</text>
</comment>
<dbReference type="RefSeq" id="WP_226766192.1">
    <property type="nucleotide sequence ID" value="NZ_BAAAEO010000002.1"/>
</dbReference>
<evidence type="ECO:0000313" key="7">
    <source>
        <dbReference type="Proteomes" id="UP001501169"/>
    </source>
</evidence>
<proteinExistence type="inferred from homology"/>
<dbReference type="EMBL" id="BAAAEO010000002">
    <property type="protein sequence ID" value="GAA0545934.1"/>
    <property type="molecule type" value="Genomic_DNA"/>
</dbReference>
<reference evidence="6 7" key="1">
    <citation type="journal article" date="2019" name="Int. J. Syst. Evol. Microbiol.">
        <title>The Global Catalogue of Microorganisms (GCM) 10K type strain sequencing project: providing services to taxonomists for standard genome sequencing and annotation.</title>
        <authorList>
            <consortium name="The Broad Institute Genomics Platform"/>
            <consortium name="The Broad Institute Genome Sequencing Center for Infectious Disease"/>
            <person name="Wu L."/>
            <person name="Ma J."/>
        </authorList>
    </citation>
    <scope>NUCLEOTIDE SEQUENCE [LARGE SCALE GENOMIC DNA]</scope>
    <source>
        <strain evidence="6 7">JCM 14331</strain>
    </source>
</reference>
<feature type="domain" description="Ketosynthase family 3 (KS3)" evidence="5">
    <location>
        <begin position="1"/>
        <end position="392"/>
    </location>
</feature>